<organism evidence="3 4">
    <name type="scientific">Eleginops maclovinus</name>
    <name type="common">Patagonian blennie</name>
    <name type="synonym">Eleginus maclovinus</name>
    <dbReference type="NCBI Taxonomy" id="56733"/>
    <lineage>
        <taxon>Eukaryota</taxon>
        <taxon>Metazoa</taxon>
        <taxon>Chordata</taxon>
        <taxon>Craniata</taxon>
        <taxon>Vertebrata</taxon>
        <taxon>Euteleostomi</taxon>
        <taxon>Actinopterygii</taxon>
        <taxon>Neopterygii</taxon>
        <taxon>Teleostei</taxon>
        <taxon>Neoteleostei</taxon>
        <taxon>Acanthomorphata</taxon>
        <taxon>Eupercaria</taxon>
        <taxon>Perciformes</taxon>
        <taxon>Notothenioidei</taxon>
        <taxon>Eleginopidae</taxon>
        <taxon>Eleginops</taxon>
    </lineage>
</organism>
<dbReference type="EMBL" id="JAUZQC010000022">
    <property type="protein sequence ID" value="KAK5850358.1"/>
    <property type="molecule type" value="Genomic_DNA"/>
</dbReference>
<dbReference type="FunFam" id="1.10.10.750:FF:000005">
    <property type="entry name" value="TBC1 domain family member 14"/>
    <property type="match status" value="1"/>
</dbReference>
<evidence type="ECO:0000313" key="4">
    <source>
        <dbReference type="Proteomes" id="UP001346869"/>
    </source>
</evidence>
<dbReference type="AlphaFoldDB" id="A0AAN8ACK8"/>
<dbReference type="Gene3D" id="1.10.10.750">
    <property type="entry name" value="Ypt/Rab-GAP domain of gyp1p, domain 1"/>
    <property type="match status" value="1"/>
</dbReference>
<dbReference type="Pfam" id="PF00566">
    <property type="entry name" value="RabGAP-TBC"/>
    <property type="match status" value="1"/>
</dbReference>
<dbReference type="PANTHER" id="PTHR47219:SF15">
    <property type="entry name" value="TBC1 DOMAIN FAMILY MEMBER 12 ISOFORM X1"/>
    <property type="match status" value="1"/>
</dbReference>
<proteinExistence type="predicted"/>
<accession>A0AAN8ACK8</accession>
<dbReference type="GO" id="GO:0031410">
    <property type="term" value="C:cytoplasmic vesicle"/>
    <property type="evidence" value="ECO:0007669"/>
    <property type="project" value="UniProtKB-ARBA"/>
</dbReference>
<reference evidence="3 4" key="1">
    <citation type="journal article" date="2023" name="Genes (Basel)">
        <title>Chromosome-Level Genome Assembly and Circadian Gene Repertoire of the Patagonia Blennie Eleginops maclovinus-The Closest Ancestral Proxy of Antarctic Cryonotothenioids.</title>
        <authorList>
            <person name="Cheng C.C."/>
            <person name="Rivera-Colon A.G."/>
            <person name="Minhas B.F."/>
            <person name="Wilson L."/>
            <person name="Rayamajhi N."/>
            <person name="Vargas-Chacoff L."/>
            <person name="Catchen J.M."/>
        </authorList>
    </citation>
    <scope>NUCLEOTIDE SEQUENCE [LARGE SCALE GENOMIC DNA]</scope>
    <source>
        <strain evidence="3">JMC-PN-2008</strain>
    </source>
</reference>
<dbReference type="SUPFAM" id="SSF47923">
    <property type="entry name" value="Ypt/Rab-GAP domain of gyp1p"/>
    <property type="match status" value="2"/>
</dbReference>
<dbReference type="GO" id="GO:0005096">
    <property type="term" value="F:GTPase activator activity"/>
    <property type="evidence" value="ECO:0007669"/>
    <property type="project" value="TreeGrafter"/>
</dbReference>
<dbReference type="InterPro" id="IPR050302">
    <property type="entry name" value="Rab_GAP_TBC_domain"/>
</dbReference>
<keyword evidence="4" id="KW-1185">Reference proteome</keyword>
<dbReference type="PROSITE" id="PS50086">
    <property type="entry name" value="TBC_RABGAP"/>
    <property type="match status" value="1"/>
</dbReference>
<feature type="compositionally biased region" description="Low complexity" evidence="1">
    <location>
        <begin position="1"/>
        <end position="10"/>
    </location>
</feature>
<feature type="domain" description="Rab-GAP TBC" evidence="2">
    <location>
        <begin position="257"/>
        <end position="447"/>
    </location>
</feature>
<dbReference type="GO" id="GO:0016192">
    <property type="term" value="P:vesicle-mediated transport"/>
    <property type="evidence" value="ECO:0007669"/>
    <property type="project" value="UniProtKB-ARBA"/>
</dbReference>
<dbReference type="FunFam" id="1.10.8.270:FF:000008">
    <property type="entry name" value="Putative TBC1 domain family member 14"/>
    <property type="match status" value="1"/>
</dbReference>
<dbReference type="Gene3D" id="1.10.8.270">
    <property type="entry name" value="putative rabgap domain of human tbc1 domain family member 14 like domains"/>
    <property type="match status" value="1"/>
</dbReference>
<dbReference type="PANTHER" id="PTHR47219">
    <property type="entry name" value="RAB GTPASE-ACTIVATING PROTEIN 1-LIKE"/>
    <property type="match status" value="1"/>
</dbReference>
<dbReference type="FunFam" id="1.10.472.80:FF:000006">
    <property type="entry name" value="TBC1 domain family member 14"/>
    <property type="match status" value="1"/>
</dbReference>
<dbReference type="GO" id="GO:0031267">
    <property type="term" value="F:small GTPase binding"/>
    <property type="evidence" value="ECO:0007669"/>
    <property type="project" value="TreeGrafter"/>
</dbReference>
<comment type="caution">
    <text evidence="3">The sequence shown here is derived from an EMBL/GenBank/DDBJ whole genome shotgun (WGS) entry which is preliminary data.</text>
</comment>
<evidence type="ECO:0000259" key="2">
    <source>
        <dbReference type="PROSITE" id="PS50086"/>
    </source>
</evidence>
<name>A0AAN8ACK8_ELEMC</name>
<dbReference type="GO" id="GO:0005773">
    <property type="term" value="C:vacuole"/>
    <property type="evidence" value="ECO:0007669"/>
    <property type="project" value="UniProtKB-ARBA"/>
</dbReference>
<dbReference type="SMART" id="SM00164">
    <property type="entry name" value="TBC"/>
    <property type="match status" value="1"/>
</dbReference>
<evidence type="ECO:0000313" key="3">
    <source>
        <dbReference type="EMBL" id="KAK5850358.1"/>
    </source>
</evidence>
<reference evidence="3 4" key="2">
    <citation type="journal article" date="2023" name="Mol. Biol. Evol.">
        <title>Genomics of Secondarily Temperate Adaptation in the Only Non-Antarctic Icefish.</title>
        <authorList>
            <person name="Rivera-Colon A.G."/>
            <person name="Rayamajhi N."/>
            <person name="Minhas B.F."/>
            <person name="Madrigal G."/>
            <person name="Bilyk K.T."/>
            <person name="Yoon V."/>
            <person name="Hune M."/>
            <person name="Gregory S."/>
            <person name="Cheng C.H.C."/>
            <person name="Catchen J.M."/>
        </authorList>
    </citation>
    <scope>NUCLEOTIDE SEQUENCE [LARGE SCALE GENOMIC DNA]</scope>
    <source>
        <strain evidence="3">JMC-PN-2008</strain>
    </source>
</reference>
<dbReference type="Gene3D" id="1.10.472.80">
    <property type="entry name" value="Ypt/Rab-GAP domain of gyp1p, domain 3"/>
    <property type="match status" value="1"/>
</dbReference>
<evidence type="ECO:0000256" key="1">
    <source>
        <dbReference type="SAM" id="MobiDB-lite"/>
    </source>
</evidence>
<sequence length="520" mass="59189">MRGSAAPRLSPSRRRFRRSDSAGEPEGEMERIDGASAATIDNEEAEPEEQWAGLGSTDVGRHCSVSCSERNTFDSGRRQNAPDQLQNELQSRRPDITEYFSSRKQRSVSQSIPGWKLFGKVPPRLSPSKQPRVIQQEFEARQVAARCSPTHNVTGRQSRRTVEPLSTTGLILEDRPLTLPAKSWEEAQSHRDQYDLMVAAARRRGLKEAQKRQQLQEEKVRQEEEICSNTLTWNQHILPHWEAERSSRRTRDLWWGGLPPSVRGRVWNLAIGNELNITADLYEIFLSRAGERTLSDDPLDVIARDVSSTLPSLCLFQKGGPYHELLQSILGAYTCYRPDVGYVQGMSSMAAVLLLNMDELQVFTSFSNLINRPCRLAFCRGDHPTMLRYFGAFQVIFQESLPRLFLHFQASGVTPDLYLLDWILSLYLKPLPLDVACRVWDVFLRDGEDFLFRTALGILRLHQDVLMDLELVSIAQFLSRLPEEELLSDRLFSCIAALPLLSGNRKWTQVLSSGRDSERS</sequence>
<dbReference type="InterPro" id="IPR035969">
    <property type="entry name" value="Rab-GAP_TBC_sf"/>
</dbReference>
<feature type="region of interest" description="Disordered" evidence="1">
    <location>
        <begin position="1"/>
        <end position="58"/>
    </location>
</feature>
<gene>
    <name evidence="3" type="ORF">PBY51_001245</name>
</gene>
<dbReference type="Proteomes" id="UP001346869">
    <property type="component" value="Unassembled WGS sequence"/>
</dbReference>
<dbReference type="InterPro" id="IPR000195">
    <property type="entry name" value="Rab-GAP-TBC_dom"/>
</dbReference>
<protein>
    <recommendedName>
        <fullName evidence="2">Rab-GAP TBC domain-containing protein</fullName>
    </recommendedName>
</protein>